<feature type="signal peptide" evidence="1">
    <location>
        <begin position="1"/>
        <end position="23"/>
    </location>
</feature>
<reference evidence="2 3" key="1">
    <citation type="journal article" date="2020" name="Microbiol. Resour. Announc.">
        <title>Draft Genome Sequence of a Cladosporium Species Isolated from the Mesophotic Ascidian Didemnum maculosum.</title>
        <authorList>
            <person name="Gioti A."/>
            <person name="Siaperas R."/>
            <person name="Nikolaivits E."/>
            <person name="Le Goff G."/>
            <person name="Ouazzani J."/>
            <person name="Kotoulas G."/>
            <person name="Topakas E."/>
        </authorList>
    </citation>
    <scope>NUCLEOTIDE SEQUENCE [LARGE SCALE GENOMIC DNA]</scope>
    <source>
        <strain evidence="2 3">TM138-S3</strain>
    </source>
</reference>
<name>A0AB34L080_9PEZI</name>
<evidence type="ECO:0000313" key="2">
    <source>
        <dbReference type="EMBL" id="KAL1589921.1"/>
    </source>
</evidence>
<accession>A0AB34L080</accession>
<keyword evidence="3" id="KW-1185">Reference proteome</keyword>
<feature type="chain" id="PRO_5044189147" evidence="1">
    <location>
        <begin position="24"/>
        <end position="316"/>
    </location>
</feature>
<dbReference type="PANTHER" id="PTHR42085:SF1">
    <property type="entry name" value="F-BOX DOMAIN-CONTAINING PROTEIN"/>
    <property type="match status" value="1"/>
</dbReference>
<dbReference type="AlphaFoldDB" id="A0AB34L080"/>
<proteinExistence type="predicted"/>
<evidence type="ECO:0000256" key="1">
    <source>
        <dbReference type="SAM" id="SignalP"/>
    </source>
</evidence>
<organism evidence="2 3">
    <name type="scientific">Cladosporium halotolerans</name>
    <dbReference type="NCBI Taxonomy" id="1052096"/>
    <lineage>
        <taxon>Eukaryota</taxon>
        <taxon>Fungi</taxon>
        <taxon>Dikarya</taxon>
        <taxon>Ascomycota</taxon>
        <taxon>Pezizomycotina</taxon>
        <taxon>Dothideomycetes</taxon>
        <taxon>Dothideomycetidae</taxon>
        <taxon>Cladosporiales</taxon>
        <taxon>Cladosporiaceae</taxon>
        <taxon>Cladosporium</taxon>
    </lineage>
</organism>
<dbReference type="EMBL" id="JAAQHG020000003">
    <property type="protein sequence ID" value="KAL1589921.1"/>
    <property type="molecule type" value="Genomic_DNA"/>
</dbReference>
<dbReference type="Proteomes" id="UP000803884">
    <property type="component" value="Unassembled WGS sequence"/>
</dbReference>
<sequence length="316" mass="36602">MSLTLTAFATLILAAFLRMAARSANPAFGLDSSPLRRLPVELRLDIYERVLHFAEGMKVTLNPPRKYRKKITKPHPLALRFTCKVIYRETTGIVFAVNDTWRFSHPNDNSDAWGERAQAWFAHAGQRCLQRAKAVQFDIGTWMIRSSGPQRRNPESDVYSEVGSMYVQLPLELTRREIAHSIKLRIDWTEGITLACGDVDHLLPVPLLMPLFQPQRHFNALVEGAMKDYVREVGGRLSDYKARWKSRHVGVGDRDDPRDFGRESARMVKEILRTAELMSRVRRSVALEWADKEYWYWEERCRERRLEMRGVARTSG</sequence>
<evidence type="ECO:0000313" key="3">
    <source>
        <dbReference type="Proteomes" id="UP000803884"/>
    </source>
</evidence>
<dbReference type="RefSeq" id="XP_069233026.1">
    <property type="nucleotide sequence ID" value="XM_069369605.1"/>
</dbReference>
<dbReference type="GeneID" id="96002443"/>
<gene>
    <name evidence="2" type="ORF">WHR41_00999</name>
</gene>
<protein>
    <submittedName>
        <fullName evidence="2">Uncharacterized protein</fullName>
    </submittedName>
</protein>
<dbReference type="InterPro" id="IPR038883">
    <property type="entry name" value="AN11006-like"/>
</dbReference>
<comment type="caution">
    <text evidence="2">The sequence shown here is derived from an EMBL/GenBank/DDBJ whole genome shotgun (WGS) entry which is preliminary data.</text>
</comment>
<keyword evidence="1" id="KW-0732">Signal</keyword>
<dbReference type="PANTHER" id="PTHR42085">
    <property type="entry name" value="F-BOX DOMAIN-CONTAINING PROTEIN"/>
    <property type="match status" value="1"/>
</dbReference>